<evidence type="ECO:0000256" key="5">
    <source>
        <dbReference type="SAM" id="Coils"/>
    </source>
</evidence>
<keyword evidence="5" id="KW-0175">Coiled coil</keyword>
<gene>
    <name evidence="8" type="ORF">AG4045_025968</name>
</gene>
<dbReference type="PANTHER" id="PTHR33248">
    <property type="entry name" value="ZINC ION-BINDING PROTEIN"/>
    <property type="match status" value="1"/>
</dbReference>
<dbReference type="AlphaFoldDB" id="A0A6L5BAI3"/>
<evidence type="ECO:0000259" key="7">
    <source>
        <dbReference type="PROSITE" id="PS51999"/>
    </source>
</evidence>
<organism evidence="8 9">
    <name type="scientific">Apium graveolens</name>
    <name type="common">Celery</name>
    <dbReference type="NCBI Taxonomy" id="4045"/>
    <lineage>
        <taxon>Eukaryota</taxon>
        <taxon>Viridiplantae</taxon>
        <taxon>Streptophyta</taxon>
        <taxon>Embryophyta</taxon>
        <taxon>Tracheophyta</taxon>
        <taxon>Spermatophyta</taxon>
        <taxon>Magnoliopsida</taxon>
        <taxon>eudicotyledons</taxon>
        <taxon>Gunneridae</taxon>
        <taxon>Pentapetalae</taxon>
        <taxon>asterids</taxon>
        <taxon>campanulids</taxon>
        <taxon>Apiales</taxon>
        <taxon>Apiaceae</taxon>
        <taxon>Apioideae</taxon>
        <taxon>apioid superclade</taxon>
        <taxon>Apieae</taxon>
        <taxon>Apium</taxon>
    </lineage>
</organism>
<keyword evidence="6" id="KW-0472">Membrane</keyword>
<accession>A0A6L5BAI3</accession>
<keyword evidence="6" id="KW-1133">Transmembrane helix</keyword>
<evidence type="ECO:0000256" key="2">
    <source>
        <dbReference type="ARBA" id="ARBA00022771"/>
    </source>
</evidence>
<sequence>MSSSNSSSSSIRNPYGNSSNTFYTSRKNNCEFEYLDVRCKCDLPAPCQEAWKEGTLDPGRRFFGCSQYKNPSKKCNFFVWADPPYSERAREVINVLKSKMQKKEDALNNVGVDVNFCERKMLVLHEEVCKLRRKNEEAEELLKKLMRANCILKKLLAVAVIFVFMFWLVIYDDCSCSFISVVGVVGC</sequence>
<keyword evidence="1" id="KW-0479">Metal-binding</keyword>
<evidence type="ECO:0000256" key="6">
    <source>
        <dbReference type="SAM" id="Phobius"/>
    </source>
</evidence>
<evidence type="ECO:0000313" key="9">
    <source>
        <dbReference type="Proteomes" id="UP000593563"/>
    </source>
</evidence>
<evidence type="ECO:0000256" key="1">
    <source>
        <dbReference type="ARBA" id="ARBA00022723"/>
    </source>
</evidence>
<feature type="coiled-coil region" evidence="5">
    <location>
        <begin position="86"/>
        <end position="151"/>
    </location>
</feature>
<dbReference type="EMBL" id="WRXP01000592">
    <property type="protein sequence ID" value="KAF1002691.1"/>
    <property type="molecule type" value="Genomic_DNA"/>
</dbReference>
<comment type="caution">
    <text evidence="8">The sequence shown here is derived from an EMBL/GenBank/DDBJ whole genome shotgun (WGS) entry which is preliminary data.</text>
</comment>
<evidence type="ECO:0000313" key="8">
    <source>
        <dbReference type="EMBL" id="KAF1002691.1"/>
    </source>
</evidence>
<dbReference type="PROSITE" id="PS51999">
    <property type="entry name" value="ZF_GRF"/>
    <property type="match status" value="1"/>
</dbReference>
<keyword evidence="2 4" id="KW-0863">Zinc-finger</keyword>
<dbReference type="GO" id="GO:0008270">
    <property type="term" value="F:zinc ion binding"/>
    <property type="evidence" value="ECO:0007669"/>
    <property type="project" value="UniProtKB-KW"/>
</dbReference>
<dbReference type="Proteomes" id="UP000593563">
    <property type="component" value="Unassembled WGS sequence"/>
</dbReference>
<evidence type="ECO:0000256" key="4">
    <source>
        <dbReference type="PROSITE-ProRule" id="PRU01343"/>
    </source>
</evidence>
<dbReference type="Pfam" id="PF06839">
    <property type="entry name" value="Zn_ribbon_GRF"/>
    <property type="match status" value="1"/>
</dbReference>
<dbReference type="InterPro" id="IPR010666">
    <property type="entry name" value="Znf_GRF"/>
</dbReference>
<protein>
    <recommendedName>
        <fullName evidence="7">GRF-type domain-containing protein</fullName>
    </recommendedName>
</protein>
<evidence type="ECO:0000256" key="3">
    <source>
        <dbReference type="ARBA" id="ARBA00022833"/>
    </source>
</evidence>
<keyword evidence="3" id="KW-0862">Zinc</keyword>
<feature type="domain" description="GRF-type" evidence="7">
    <location>
        <begin position="39"/>
        <end position="84"/>
    </location>
</feature>
<keyword evidence="6" id="KW-0812">Transmembrane</keyword>
<proteinExistence type="predicted"/>
<keyword evidence="9" id="KW-1185">Reference proteome</keyword>
<feature type="transmembrane region" description="Helical" evidence="6">
    <location>
        <begin position="151"/>
        <end position="170"/>
    </location>
</feature>
<name>A0A6L5BAI3_APIGR</name>
<reference evidence="8" key="1">
    <citation type="submission" date="2020-01" db="EMBL/GenBank/DDBJ databases">
        <title>The Celery Genome Sequence Reveals Sequential Paleo-tetraploidization, Resistance Gene Elimination, Karyotype Evolution, and Functional Innovation in Apiales.</title>
        <authorList>
            <person name="Song X."/>
        </authorList>
    </citation>
    <scope>NUCLEOTIDE SEQUENCE</scope>
    <source>
        <tissue evidence="8">Leaf</tissue>
    </source>
</reference>